<evidence type="ECO:0000313" key="2">
    <source>
        <dbReference type="EMBL" id="AKZ21148.1"/>
    </source>
</evidence>
<evidence type="ECO:0000259" key="1">
    <source>
        <dbReference type="Pfam" id="PF00961"/>
    </source>
</evidence>
<dbReference type="Gene3D" id="3.10.28.10">
    <property type="entry name" value="Homing endonucleases"/>
    <property type="match status" value="2"/>
</dbReference>
<dbReference type="Pfam" id="PF00961">
    <property type="entry name" value="LAGLIDADG_1"/>
    <property type="match status" value="2"/>
</dbReference>
<dbReference type="PANTHER" id="PTHR36181">
    <property type="entry name" value="INTRON-ENCODED ENDONUCLEASE AI3-RELATED"/>
    <property type="match status" value="1"/>
</dbReference>
<dbReference type="PANTHER" id="PTHR36181:SF2">
    <property type="entry name" value="INTRON-ENCODED ENDONUCLEASE AI3-RELATED"/>
    <property type="match status" value="1"/>
</dbReference>
<protein>
    <submittedName>
        <fullName evidence="2">LAGLIDADG homing endonuclease</fullName>
    </submittedName>
</protein>
<dbReference type="InterPro" id="IPR004860">
    <property type="entry name" value="LAGLIDADG_dom"/>
</dbReference>
<sequence>MNKMGSSETIRKTTFNFYDYKKNIVSHKKTINKHFLEWFIGFSEGDGSFIVSNNRLFFIINQKEEKILHIIRSNLGFGKVSKYKTYSRFIVADKTNIDRLIYIFNGNLILNKTNAHFMVWLNTRNNTCLFKIQYLNKNEFFDFKNNSWLSGFIDAQGCFNVIKIKDEKCSLKYRVRLRFIIDEKNEKWIFYKLKEFLNSGVISTLKQTENMFRFTSTSIKSHEKLVEYLNTFSLRTFKKISFVRFTRLIYYIKNRKTLPWEKQSKVLKTIKNLIENIK</sequence>
<geneLocation type="mitochondrion" evidence="2"/>
<proteinExistence type="predicted"/>
<name>A0A0R8RWH3_PRACR</name>
<keyword evidence="2" id="KW-0255">Endonuclease</keyword>
<feature type="domain" description="Homing endonuclease LAGLIDADG" evidence="1">
    <location>
        <begin position="149"/>
        <end position="246"/>
    </location>
</feature>
<dbReference type="SUPFAM" id="SSF55608">
    <property type="entry name" value="Homing endonucleases"/>
    <property type="match status" value="2"/>
</dbReference>
<keyword evidence="2" id="KW-0378">Hydrolase</keyword>
<organism evidence="2">
    <name type="scientific">Prasiola crispa</name>
    <name type="common">Green alga</name>
    <name type="synonym">Ulva crispa</name>
    <dbReference type="NCBI Taxonomy" id="173492"/>
    <lineage>
        <taxon>Eukaryota</taxon>
        <taxon>Viridiplantae</taxon>
        <taxon>Chlorophyta</taxon>
        <taxon>core chlorophytes</taxon>
        <taxon>Trebouxiophyceae</taxon>
        <taxon>Prasiolales</taxon>
        <taxon>Prasiolaceae</taxon>
        <taxon>Prasiola</taxon>
    </lineage>
</organism>
<dbReference type="InterPro" id="IPR027434">
    <property type="entry name" value="Homing_endonucl"/>
</dbReference>
<keyword evidence="2" id="KW-0540">Nuclease</keyword>
<dbReference type="AlphaFoldDB" id="A0A0R8RWH3"/>
<gene>
    <name evidence="2" type="primary">orf279</name>
</gene>
<dbReference type="GO" id="GO:0005739">
    <property type="term" value="C:mitochondrion"/>
    <property type="evidence" value="ECO:0007669"/>
    <property type="project" value="UniProtKB-ARBA"/>
</dbReference>
<dbReference type="EMBL" id="KR017747">
    <property type="protein sequence ID" value="AKZ21148.1"/>
    <property type="molecule type" value="Genomic_DNA"/>
</dbReference>
<feature type="domain" description="Homing endonuclease LAGLIDADG" evidence="1">
    <location>
        <begin position="40"/>
        <end position="121"/>
    </location>
</feature>
<dbReference type="GO" id="GO:0004519">
    <property type="term" value="F:endonuclease activity"/>
    <property type="evidence" value="ECO:0007669"/>
    <property type="project" value="UniProtKB-KW"/>
</dbReference>
<dbReference type="InterPro" id="IPR051289">
    <property type="entry name" value="LAGLIDADG_Endonuclease"/>
</dbReference>
<reference evidence="2" key="1">
    <citation type="journal article" date="2015" name="Genome Announc.">
        <title>Draft Plastid and Mitochondrial Genome Sequences from Antarctic Alga Prasiola crispa.</title>
        <authorList>
            <person name="Carvalho E.L."/>
            <person name="Wallau Gda L."/>
            <person name="Rangel D.L."/>
            <person name="Machado L.C."/>
            <person name="da Silva A.F."/>
            <person name="da Silva L.F."/>
            <person name="Macedo P.E."/>
            <person name="Pereira A.B."/>
            <person name="Victoria Fde C."/>
            <person name="Boldo J.T."/>
            <person name="Dal Belo C.A."/>
            <person name="Pinto P.M."/>
        </authorList>
    </citation>
    <scope>NUCLEOTIDE SEQUENCE</scope>
</reference>
<keyword evidence="2" id="KW-0496">Mitochondrion</keyword>
<accession>A0A0R8RWH3</accession>